<evidence type="ECO:0000313" key="2">
    <source>
        <dbReference type="Proteomes" id="UP001224775"/>
    </source>
</evidence>
<proteinExistence type="predicted"/>
<accession>A0AAD9DFS0</accession>
<dbReference type="Proteomes" id="UP001224775">
    <property type="component" value="Unassembled WGS sequence"/>
</dbReference>
<sequence length="168" mass="19022">MNLIDLICCRNNNAAVVFVSPNAIPSAAQETLRSSKQLDLEIELYREYRDRAGSTTRWDRLIQFTIKAGDATQDIVLPVGHVTQPFKWLADAAAYRFIHDGVPRHGHNLSNQSREQHLLPLNANLMTKDVYSADCPFFHPDDVIKDHAVDGQSITEMAKRSHASIRNW</sequence>
<evidence type="ECO:0000313" key="1">
    <source>
        <dbReference type="EMBL" id="KAK1743953.1"/>
    </source>
</evidence>
<protein>
    <submittedName>
        <fullName evidence="1">Uncharacterized protein</fullName>
    </submittedName>
</protein>
<reference evidence="1" key="1">
    <citation type="submission" date="2023-06" db="EMBL/GenBank/DDBJ databases">
        <title>Survivors Of The Sea: Transcriptome response of Skeletonema marinoi to long-term dormancy.</title>
        <authorList>
            <person name="Pinder M.I.M."/>
            <person name="Kourtchenko O."/>
            <person name="Robertson E.K."/>
            <person name="Larsson T."/>
            <person name="Maumus F."/>
            <person name="Osuna-Cruz C.M."/>
            <person name="Vancaester E."/>
            <person name="Stenow R."/>
            <person name="Vandepoele K."/>
            <person name="Ploug H."/>
            <person name="Bruchert V."/>
            <person name="Godhe A."/>
            <person name="Topel M."/>
        </authorList>
    </citation>
    <scope>NUCLEOTIDE SEQUENCE</scope>
    <source>
        <strain evidence="1">R05AC</strain>
    </source>
</reference>
<name>A0AAD9DFS0_9STRA</name>
<dbReference type="EMBL" id="JATAAI010000008">
    <property type="protein sequence ID" value="KAK1743953.1"/>
    <property type="molecule type" value="Genomic_DNA"/>
</dbReference>
<keyword evidence="2" id="KW-1185">Reference proteome</keyword>
<gene>
    <name evidence="1" type="ORF">QTG54_005550</name>
</gene>
<comment type="caution">
    <text evidence="1">The sequence shown here is derived from an EMBL/GenBank/DDBJ whole genome shotgun (WGS) entry which is preliminary data.</text>
</comment>
<dbReference type="AlphaFoldDB" id="A0AAD9DFS0"/>
<organism evidence="1 2">
    <name type="scientific">Skeletonema marinoi</name>
    <dbReference type="NCBI Taxonomy" id="267567"/>
    <lineage>
        <taxon>Eukaryota</taxon>
        <taxon>Sar</taxon>
        <taxon>Stramenopiles</taxon>
        <taxon>Ochrophyta</taxon>
        <taxon>Bacillariophyta</taxon>
        <taxon>Coscinodiscophyceae</taxon>
        <taxon>Thalassiosirophycidae</taxon>
        <taxon>Thalassiosirales</taxon>
        <taxon>Skeletonemataceae</taxon>
        <taxon>Skeletonema</taxon>
        <taxon>Skeletonema marinoi-dohrnii complex</taxon>
    </lineage>
</organism>